<dbReference type="OrthoDB" id="2318730at2759"/>
<dbReference type="Pfam" id="PF13551">
    <property type="entry name" value="HTH_29"/>
    <property type="match status" value="1"/>
</dbReference>
<feature type="domain" description="Transposase Tc1-like" evidence="2">
    <location>
        <begin position="69"/>
        <end position="135"/>
    </location>
</feature>
<dbReference type="Pfam" id="PF01498">
    <property type="entry name" value="HTH_Tnp_Tc3_2"/>
    <property type="match status" value="1"/>
</dbReference>
<name>A0A915YXP3_9GLOM</name>
<dbReference type="EMBL" id="CAGKOT010000008">
    <property type="protein sequence ID" value="CAB5352823.1"/>
    <property type="molecule type" value="Genomic_DNA"/>
</dbReference>
<dbReference type="InterPro" id="IPR047655">
    <property type="entry name" value="Transpos_IS630-like"/>
</dbReference>
<dbReference type="Pfam" id="PF13358">
    <property type="entry name" value="DDE_3"/>
    <property type="match status" value="1"/>
</dbReference>
<dbReference type="PANTHER" id="PTHR23022">
    <property type="entry name" value="TRANSPOSABLE ELEMENT-RELATED"/>
    <property type="match status" value="1"/>
</dbReference>
<comment type="caution">
    <text evidence="4">The sequence shown here is derived from an EMBL/GenBank/DDBJ whole genome shotgun (WGS) entry which is preliminary data.</text>
</comment>
<evidence type="ECO:0000256" key="1">
    <source>
        <dbReference type="SAM" id="MobiDB-lite"/>
    </source>
</evidence>
<dbReference type="GO" id="GO:0003677">
    <property type="term" value="F:DNA binding"/>
    <property type="evidence" value="ECO:0007669"/>
    <property type="project" value="InterPro"/>
</dbReference>
<dbReference type="Proteomes" id="UP000684084">
    <property type="component" value="Unassembled WGS sequence"/>
</dbReference>
<feature type="region of interest" description="Disordered" evidence="1">
    <location>
        <begin position="46"/>
        <end position="68"/>
    </location>
</feature>
<organism evidence="4 5">
    <name type="scientific">Rhizophagus irregularis</name>
    <dbReference type="NCBI Taxonomy" id="588596"/>
    <lineage>
        <taxon>Eukaryota</taxon>
        <taxon>Fungi</taxon>
        <taxon>Fungi incertae sedis</taxon>
        <taxon>Mucoromycota</taxon>
        <taxon>Glomeromycotina</taxon>
        <taxon>Glomeromycetes</taxon>
        <taxon>Glomerales</taxon>
        <taxon>Glomeraceae</taxon>
        <taxon>Rhizophagus</taxon>
    </lineage>
</organism>
<dbReference type="PANTHER" id="PTHR23022:SF135">
    <property type="entry name" value="SI:DKEY-77F5.3"/>
    <property type="match status" value="1"/>
</dbReference>
<accession>A0A915YXP3</accession>
<evidence type="ECO:0000313" key="5">
    <source>
        <dbReference type="Proteomes" id="UP000684084"/>
    </source>
</evidence>
<feature type="domain" description="Tc1-like transposase DDE" evidence="3">
    <location>
        <begin position="144"/>
        <end position="306"/>
    </location>
</feature>
<sequence length="349" mass="40139">MSHRTELTSQDKGKIIAYMENFNPAQIARKMGRDPTTIRRIIDRYKKTGKTENLPRSGRPPALNNNEKNALINKVTQDRREPLHEVINTLDLNCSLTTAKRALHSVGIYSHVAAKKPFISEKHALARISWCEKYKEKTAYDWAQVIFSDESSVEIGKQSRQIRVWRHTGERFNTECLTPIFKSGRKSVMVWGCFAGGIKGPLIFCDENKEGNEKINSNTYIRILNSYLYPFQHTVHELTGRAAIFQQDNAPIHTAKITKDWLKKNKIVVIDWPANSPDLNPIENIWKQLKDNIQSCKVFPRTVDELKVALSEEWENLDCSIFEEVVASMPQRINAVLEAREGQHIINHF</sequence>
<reference evidence="4" key="1">
    <citation type="submission" date="2020-05" db="EMBL/GenBank/DDBJ databases">
        <authorList>
            <person name="Rincon C."/>
            <person name="Sanders R I."/>
            <person name="Robbins C."/>
            <person name="Chaturvedi A."/>
        </authorList>
    </citation>
    <scope>NUCLEOTIDE SEQUENCE</scope>
    <source>
        <strain evidence="4">CHB12</strain>
    </source>
</reference>
<proteinExistence type="predicted"/>
<dbReference type="AlphaFoldDB" id="A0A915YXP3"/>
<dbReference type="InterPro" id="IPR052338">
    <property type="entry name" value="Transposase_5"/>
</dbReference>
<evidence type="ECO:0000259" key="3">
    <source>
        <dbReference type="Pfam" id="PF13358"/>
    </source>
</evidence>
<dbReference type="VEuPathDB" id="FungiDB:RhiirFUN_025285"/>
<evidence type="ECO:0000259" key="2">
    <source>
        <dbReference type="Pfam" id="PF01498"/>
    </source>
</evidence>
<dbReference type="InterPro" id="IPR038717">
    <property type="entry name" value="Tc1-like_DDE_dom"/>
</dbReference>
<gene>
    <name evidence="4" type="ORF">CHRIB12_LOCUS5537</name>
</gene>
<dbReference type="GO" id="GO:0015074">
    <property type="term" value="P:DNA integration"/>
    <property type="evidence" value="ECO:0007669"/>
    <property type="project" value="InterPro"/>
</dbReference>
<dbReference type="GO" id="GO:0006313">
    <property type="term" value="P:DNA transposition"/>
    <property type="evidence" value="ECO:0007669"/>
    <property type="project" value="InterPro"/>
</dbReference>
<evidence type="ECO:0000313" key="4">
    <source>
        <dbReference type="EMBL" id="CAB5352823.1"/>
    </source>
</evidence>
<dbReference type="InterPro" id="IPR002492">
    <property type="entry name" value="Transposase_Tc1-like"/>
</dbReference>
<evidence type="ECO:0008006" key="6">
    <source>
        <dbReference type="Google" id="ProtNLM"/>
    </source>
</evidence>
<dbReference type="NCBIfam" id="NF033545">
    <property type="entry name" value="transpos_IS630"/>
    <property type="match status" value="1"/>
</dbReference>
<protein>
    <recommendedName>
        <fullName evidence="6">Transposable element tc3 transposase</fullName>
    </recommendedName>
</protein>